<sequence length="825" mass="92862">MKKINWSKVTPHLIAIAIFLVVALIYCKPALQGKVLQQGDIIHWKGMAQNSFKYKETHGHFPLWTNGMFSGMPAFQITQDPSNPFNLIYLHKVFSLFLGKPFQFFFLLCLGFYFLSQVYKVDYRIGIAGALAYAYASFSPILVVAGHESQVLVMAYMPALLGAVLLVYQKKYWVGAALTALFTSLFIALNHLQVTYYFLIIACFMTLYYVIKWVREKEYKHLIKSLVIVGIMGIIGVASNMVILATTYDFSKATMRNGVLNLDSNNTSTKSTGLPVDYAFQWSFQKSEVLSMLVPDIYGGVSSGGNGLDKNSHFAKLAIQSGVPEDQAVQLASSMPTYWGEQPFTSGPVYLGAIICFLFVFGMVYLKRKDKWWILAASVLAIMMSWGRFFPEFNNFLFNYLPLYNKFRVPTYTLIIPQLLFPLLSIVALQQLFFSENDKTYVWKKLKVSGLVMIGAFLLAAMFYSSFTYESSTDGSTVNYLSQLTGGNKDVANNFYNALKQDRQSLFGSDIIRSLIFVVLAFGLIWLYTKDKLKSSYAMLAILLLSSIDVLAVGRRYLNDEKFQTKEDQQAQSFTPSAVDQQIMQDTSYYRVLNLTADVFNDAMTSYFHNSIGGYNPAKLAIYQDLITYQLSSKLNINVLNMLNTKYVINRGQQGQAEVQINPGNLGPCWFAKQVAYVKDDAAAMRALDNNNPADSAIVEEAEKSKIPFTPAFDSTASIHLIKNDNDVITYSSKSNANQFAVFSEIYYDRGWKAYIDDKETPIVRTDYVLRGLAVPAGTHNIRFEFKPASFYNSLIIAIIASAIVWLLLAVAAFVQVKKKSKQII</sequence>
<accession>A0A1I5ZDB5</accession>
<dbReference type="InterPro" id="IPR018580">
    <property type="entry name" value="Uncharacterised_YfhO"/>
</dbReference>
<dbReference type="Proteomes" id="UP000199031">
    <property type="component" value="Unassembled WGS sequence"/>
</dbReference>
<keyword evidence="1" id="KW-0812">Transmembrane</keyword>
<feature type="transmembrane region" description="Helical" evidence="1">
    <location>
        <begin position="446"/>
        <end position="467"/>
    </location>
</feature>
<dbReference type="EMBL" id="FOXQ01000019">
    <property type="protein sequence ID" value="SFQ54117.1"/>
    <property type="molecule type" value="Genomic_DNA"/>
</dbReference>
<dbReference type="STRING" id="1465490.SAMN05444277_11922"/>
<dbReference type="Pfam" id="PF09586">
    <property type="entry name" value="YfhO"/>
    <property type="match status" value="1"/>
</dbReference>
<feature type="transmembrane region" description="Helical" evidence="1">
    <location>
        <begin position="195"/>
        <end position="214"/>
    </location>
</feature>
<organism evidence="2 3">
    <name type="scientific">Parafilimonas terrae</name>
    <dbReference type="NCBI Taxonomy" id="1465490"/>
    <lineage>
        <taxon>Bacteria</taxon>
        <taxon>Pseudomonadati</taxon>
        <taxon>Bacteroidota</taxon>
        <taxon>Chitinophagia</taxon>
        <taxon>Chitinophagales</taxon>
        <taxon>Chitinophagaceae</taxon>
        <taxon>Parafilimonas</taxon>
    </lineage>
</organism>
<evidence type="ECO:0000256" key="1">
    <source>
        <dbReference type="SAM" id="Phobius"/>
    </source>
</evidence>
<feature type="transmembrane region" description="Helical" evidence="1">
    <location>
        <begin position="373"/>
        <end position="391"/>
    </location>
</feature>
<keyword evidence="3" id="KW-1185">Reference proteome</keyword>
<feature type="transmembrane region" description="Helical" evidence="1">
    <location>
        <begin position="173"/>
        <end position="189"/>
    </location>
</feature>
<reference evidence="2 3" key="1">
    <citation type="submission" date="2016-10" db="EMBL/GenBank/DDBJ databases">
        <authorList>
            <person name="de Groot N.N."/>
        </authorList>
    </citation>
    <scope>NUCLEOTIDE SEQUENCE [LARGE SCALE GENOMIC DNA]</scope>
    <source>
        <strain evidence="2 3">DSM 28286</strain>
    </source>
</reference>
<feature type="transmembrane region" description="Helical" evidence="1">
    <location>
        <begin position="127"/>
        <end position="145"/>
    </location>
</feature>
<feature type="transmembrane region" description="Helical" evidence="1">
    <location>
        <begin position="12"/>
        <end position="31"/>
    </location>
</feature>
<dbReference type="PANTHER" id="PTHR38454:SF1">
    <property type="entry name" value="INTEGRAL MEMBRANE PROTEIN"/>
    <property type="match status" value="1"/>
</dbReference>
<feature type="transmembrane region" description="Helical" evidence="1">
    <location>
        <begin position="511"/>
        <end position="529"/>
    </location>
</feature>
<dbReference type="PANTHER" id="PTHR38454">
    <property type="entry name" value="INTEGRAL MEMBRANE PROTEIN-RELATED"/>
    <property type="match status" value="1"/>
</dbReference>
<evidence type="ECO:0000313" key="2">
    <source>
        <dbReference type="EMBL" id="SFQ54117.1"/>
    </source>
</evidence>
<dbReference type="AlphaFoldDB" id="A0A1I5ZDB5"/>
<evidence type="ECO:0000313" key="3">
    <source>
        <dbReference type="Proteomes" id="UP000199031"/>
    </source>
</evidence>
<dbReference type="RefSeq" id="WP_090663060.1">
    <property type="nucleotide sequence ID" value="NZ_FOXQ01000019.1"/>
</dbReference>
<feature type="transmembrane region" description="Helical" evidence="1">
    <location>
        <begin position="226"/>
        <end position="248"/>
    </location>
</feature>
<keyword evidence="1" id="KW-0472">Membrane</keyword>
<feature type="transmembrane region" description="Helical" evidence="1">
    <location>
        <begin position="536"/>
        <end position="558"/>
    </location>
</feature>
<dbReference type="OrthoDB" id="9772884at2"/>
<protein>
    <submittedName>
        <fullName evidence="2">Membrane protein YfhO</fullName>
    </submittedName>
</protein>
<feature type="transmembrane region" description="Helical" evidence="1">
    <location>
        <begin position="151"/>
        <end position="168"/>
    </location>
</feature>
<feature type="transmembrane region" description="Helical" evidence="1">
    <location>
        <begin position="411"/>
        <end position="434"/>
    </location>
</feature>
<proteinExistence type="predicted"/>
<keyword evidence="1" id="KW-1133">Transmembrane helix</keyword>
<name>A0A1I5ZDB5_9BACT</name>
<feature type="transmembrane region" description="Helical" evidence="1">
    <location>
        <begin position="93"/>
        <end position="115"/>
    </location>
</feature>
<feature type="transmembrane region" description="Helical" evidence="1">
    <location>
        <begin position="791"/>
        <end position="815"/>
    </location>
</feature>
<gene>
    <name evidence="2" type="ORF">SAMN05444277_11922</name>
</gene>
<feature type="transmembrane region" description="Helical" evidence="1">
    <location>
        <begin position="349"/>
        <end position="366"/>
    </location>
</feature>